<accession>A0A5B9QLE6</accession>
<dbReference type="AlphaFoldDB" id="A0A5B9QLE6"/>
<dbReference type="KEGG" id="rul:UC8_07970"/>
<evidence type="ECO:0000313" key="3">
    <source>
        <dbReference type="EMBL" id="QEG38839.1"/>
    </source>
</evidence>
<feature type="compositionally biased region" description="Acidic residues" evidence="1">
    <location>
        <begin position="352"/>
        <end position="364"/>
    </location>
</feature>
<evidence type="ECO:0000313" key="4">
    <source>
        <dbReference type="Proteomes" id="UP000325286"/>
    </source>
</evidence>
<reference evidence="3 4" key="1">
    <citation type="submission" date="2019-08" db="EMBL/GenBank/DDBJ databases">
        <title>Deep-cultivation of Planctomycetes and their phenomic and genomic characterization uncovers novel biology.</title>
        <authorList>
            <person name="Wiegand S."/>
            <person name="Jogler M."/>
            <person name="Boedeker C."/>
            <person name="Pinto D."/>
            <person name="Vollmers J."/>
            <person name="Rivas-Marin E."/>
            <person name="Kohn T."/>
            <person name="Peeters S.H."/>
            <person name="Heuer A."/>
            <person name="Rast P."/>
            <person name="Oberbeckmann S."/>
            <person name="Bunk B."/>
            <person name="Jeske O."/>
            <person name="Meyerdierks A."/>
            <person name="Storesund J.E."/>
            <person name="Kallscheuer N."/>
            <person name="Luecker S."/>
            <person name="Lage O.M."/>
            <person name="Pohl T."/>
            <person name="Merkel B.J."/>
            <person name="Hornburger P."/>
            <person name="Mueller R.-W."/>
            <person name="Bruemmer F."/>
            <person name="Labrenz M."/>
            <person name="Spormann A.M."/>
            <person name="Op den Camp H."/>
            <person name="Overmann J."/>
            <person name="Amann R."/>
            <person name="Jetten M.S.M."/>
            <person name="Mascher T."/>
            <person name="Medema M.H."/>
            <person name="Devos D.P."/>
            <person name="Kaster A.-K."/>
            <person name="Ovreas L."/>
            <person name="Rohde M."/>
            <person name="Galperin M.Y."/>
            <person name="Jogler C."/>
        </authorList>
    </citation>
    <scope>NUCLEOTIDE SEQUENCE [LARGE SCALE GENOMIC DNA]</scope>
    <source>
        <strain evidence="3 4">UC8</strain>
    </source>
</reference>
<feature type="region of interest" description="Disordered" evidence="1">
    <location>
        <begin position="334"/>
        <end position="364"/>
    </location>
</feature>
<dbReference type="Proteomes" id="UP000325286">
    <property type="component" value="Chromosome"/>
</dbReference>
<gene>
    <name evidence="3" type="ORF">UC8_07970</name>
</gene>
<feature type="domain" description="DUF4261" evidence="2">
    <location>
        <begin position="244"/>
        <end position="321"/>
    </location>
</feature>
<keyword evidence="4" id="KW-1185">Reference proteome</keyword>
<dbReference type="OrthoDB" id="277550at2"/>
<sequence>MFSETQPKSKQRINTVVRGIYTQGAAVLLAQPVDFSQVQSCLSGFELATTDLTPGQPDEQVLLLKDDQPGDGHAVVIYSNKRWPDDYSGLEGEPEMAAAWARGQYGPLAFPGDLQRAIEQSWRWDEGREEAASHVAHLRILYRYPVDSQDDEDAEDRPIDEEVASEILEETDSVDELHFITRVISRLLELPEAICYFNPGGEVLMNAEDLRGGLNEAWQHDLVPVDMWTNVRLFRATETWTLMDTIGNEQFDLPDMEVIFENEQFDPSEIESFLRNVVLCVLLDDIEISDGDTVDGPGQQIWQALLCNDGLNDPPRPTIRWYLDTASPPEELMEVGQDLSELESELERLMDSDEQAADEEDEAE</sequence>
<dbReference type="EMBL" id="CP042914">
    <property type="protein sequence ID" value="QEG38839.1"/>
    <property type="molecule type" value="Genomic_DNA"/>
</dbReference>
<name>A0A5B9QLE6_9BACT</name>
<proteinExistence type="predicted"/>
<evidence type="ECO:0000259" key="2">
    <source>
        <dbReference type="Pfam" id="PF14080"/>
    </source>
</evidence>
<protein>
    <recommendedName>
        <fullName evidence="2">DUF4261 domain-containing protein</fullName>
    </recommendedName>
</protein>
<organism evidence="3 4">
    <name type="scientific">Roseimaritima ulvae</name>
    <dbReference type="NCBI Taxonomy" id="980254"/>
    <lineage>
        <taxon>Bacteria</taxon>
        <taxon>Pseudomonadati</taxon>
        <taxon>Planctomycetota</taxon>
        <taxon>Planctomycetia</taxon>
        <taxon>Pirellulales</taxon>
        <taxon>Pirellulaceae</taxon>
        <taxon>Roseimaritima</taxon>
    </lineage>
</organism>
<dbReference type="Pfam" id="PF14080">
    <property type="entry name" value="DUF4261"/>
    <property type="match status" value="1"/>
</dbReference>
<dbReference type="InterPro" id="IPR025357">
    <property type="entry name" value="DUF4261"/>
</dbReference>
<evidence type="ECO:0000256" key="1">
    <source>
        <dbReference type="SAM" id="MobiDB-lite"/>
    </source>
</evidence>